<evidence type="ECO:0000256" key="5">
    <source>
        <dbReference type="ARBA" id="ARBA00023211"/>
    </source>
</evidence>
<evidence type="ECO:0000256" key="3">
    <source>
        <dbReference type="ARBA" id="ARBA00022842"/>
    </source>
</evidence>
<dbReference type="PATRIC" id="fig|1432052.4.peg.5458"/>
<evidence type="ECO:0000256" key="4">
    <source>
        <dbReference type="ARBA" id="ARBA00023052"/>
    </source>
</evidence>
<gene>
    <name evidence="7" type="primary">menD</name>
    <name evidence="7" type="ORF">BEI61_04917</name>
</gene>
<dbReference type="EMBL" id="MCGH01000003">
    <property type="protein sequence ID" value="ODM04113.1"/>
    <property type="molecule type" value="Genomic_DNA"/>
</dbReference>
<dbReference type="Proteomes" id="UP000094067">
    <property type="component" value="Unassembled WGS sequence"/>
</dbReference>
<dbReference type="Gene3D" id="3.40.50.1220">
    <property type="entry name" value="TPP-binding domain"/>
    <property type="match status" value="1"/>
</dbReference>
<dbReference type="Gene3D" id="3.40.50.970">
    <property type="match status" value="2"/>
</dbReference>
<evidence type="ECO:0000256" key="1">
    <source>
        <dbReference type="ARBA" id="ARBA00022679"/>
    </source>
</evidence>
<protein>
    <submittedName>
        <fullName evidence="7">2-succinyl-5-enolpyruvyl-6-hydroxy-3-cyclohexene-1-carboxylate synthase</fullName>
        <ecNumber evidence="7">2.2.1.9</ecNumber>
    </submittedName>
</protein>
<dbReference type="GO" id="GO:0030976">
    <property type="term" value="F:thiamine pyrophosphate binding"/>
    <property type="evidence" value="ECO:0007669"/>
    <property type="project" value="InterPro"/>
</dbReference>
<evidence type="ECO:0000313" key="7">
    <source>
        <dbReference type="EMBL" id="ODM04113.1"/>
    </source>
</evidence>
<keyword evidence="5" id="KW-0464">Manganese</keyword>
<keyword evidence="4" id="KW-0786">Thiamine pyrophosphate</keyword>
<accession>A0A1E3A5S4</accession>
<evidence type="ECO:0000256" key="2">
    <source>
        <dbReference type="ARBA" id="ARBA00022723"/>
    </source>
</evidence>
<name>A0A1E3A5S4_9FIRM</name>
<reference evidence="7 8" key="1">
    <citation type="submission" date="2016-07" db="EMBL/GenBank/DDBJ databases">
        <title>Characterization of isolates of Eisenbergiella tayi derived from blood cultures, using whole genome sequencing.</title>
        <authorList>
            <person name="Burdz T."/>
            <person name="Wiebe D."/>
            <person name="Huynh C."/>
            <person name="Bernard K."/>
        </authorList>
    </citation>
    <scope>NUCLEOTIDE SEQUENCE [LARGE SCALE GENOMIC DNA]</scope>
    <source>
        <strain evidence="7 8">NML 110608</strain>
    </source>
</reference>
<dbReference type="InterPro" id="IPR012001">
    <property type="entry name" value="Thiamin_PyroP_enz_TPP-bd_dom"/>
</dbReference>
<dbReference type="GO" id="GO:0046872">
    <property type="term" value="F:metal ion binding"/>
    <property type="evidence" value="ECO:0007669"/>
    <property type="project" value="UniProtKB-KW"/>
</dbReference>
<dbReference type="GO" id="GO:0070204">
    <property type="term" value="F:2-succinyl-5-enolpyruvyl-6-hydroxy-3-cyclohexene-1-carboxylic-acid synthase activity"/>
    <property type="evidence" value="ECO:0007669"/>
    <property type="project" value="UniProtKB-EC"/>
</dbReference>
<dbReference type="AlphaFoldDB" id="A0A1E3A5S4"/>
<evidence type="ECO:0000259" key="6">
    <source>
        <dbReference type="Pfam" id="PF02776"/>
    </source>
</evidence>
<dbReference type="PIRSF" id="PIRSF004983">
    <property type="entry name" value="MenD"/>
    <property type="match status" value="1"/>
</dbReference>
<dbReference type="Pfam" id="PF02776">
    <property type="entry name" value="TPP_enzyme_N"/>
    <property type="match status" value="1"/>
</dbReference>
<keyword evidence="2" id="KW-0479">Metal-binding</keyword>
<dbReference type="GO" id="GO:0009234">
    <property type="term" value="P:menaquinone biosynthetic process"/>
    <property type="evidence" value="ECO:0007669"/>
    <property type="project" value="InterPro"/>
</dbReference>
<evidence type="ECO:0000313" key="8">
    <source>
        <dbReference type="Proteomes" id="UP000094067"/>
    </source>
</evidence>
<dbReference type="RefSeq" id="WP_069154352.1">
    <property type="nucleotide sequence ID" value="NZ_MCGH01000003.1"/>
</dbReference>
<proteinExistence type="predicted"/>
<dbReference type="InterPro" id="IPR029061">
    <property type="entry name" value="THDP-binding"/>
</dbReference>
<comment type="caution">
    <text evidence="7">The sequence shown here is derived from an EMBL/GenBank/DDBJ whole genome shotgun (WGS) entry which is preliminary data.</text>
</comment>
<dbReference type="PANTHER" id="PTHR42916:SF1">
    <property type="entry name" value="PROTEIN PHYLLO, CHLOROPLASTIC"/>
    <property type="match status" value="1"/>
</dbReference>
<dbReference type="PANTHER" id="PTHR42916">
    <property type="entry name" value="2-SUCCINYL-5-ENOLPYRUVYL-6-HYDROXY-3-CYCLOHEXENE-1-CARBOXYLATE SYNTHASE"/>
    <property type="match status" value="1"/>
</dbReference>
<feature type="domain" description="Thiamine pyrophosphate enzyme N-terminal TPP-binding" evidence="6">
    <location>
        <begin position="9"/>
        <end position="121"/>
    </location>
</feature>
<organism evidence="7 8">
    <name type="scientific">Eisenbergiella tayi</name>
    <dbReference type="NCBI Taxonomy" id="1432052"/>
    <lineage>
        <taxon>Bacteria</taxon>
        <taxon>Bacillati</taxon>
        <taxon>Bacillota</taxon>
        <taxon>Clostridia</taxon>
        <taxon>Lachnospirales</taxon>
        <taxon>Lachnospiraceae</taxon>
        <taxon>Eisenbergiella</taxon>
    </lineage>
</organism>
<dbReference type="EC" id="2.2.1.9" evidence="7"/>
<keyword evidence="3" id="KW-0460">Magnesium</keyword>
<dbReference type="CDD" id="cd07037">
    <property type="entry name" value="TPP_PYR_MenD"/>
    <property type="match status" value="1"/>
</dbReference>
<keyword evidence="1 7" id="KW-0808">Transferase</keyword>
<dbReference type="SUPFAM" id="SSF52518">
    <property type="entry name" value="Thiamin diphosphate-binding fold (THDP-binding)"/>
    <property type="match status" value="2"/>
</dbReference>
<sequence>MIQNMWNINVVVTLLKKHGIRYLVISPGGTNKEFAKVVQDDSFFKCFSVVDERSAMYFAIGLYLQTGEIVATSCTSAQATRNYIPGLTEAFYKEVPILAITMEKHPRFKYQGYMQAPDQTSLPKDCVKKAFELPSIQDETDMLHSVRLINESILELSRGRLGPVQLCIPWLDNELDDIEVKPRIIKRYSTTSNWDDVNLSNKRIMILIGEHRPFSKHESEIIDGFCDSHNAMVYVNHISNFHGKYSVYGSLSLWTMSFENFESDFAPDIIITIGGLTGDYPLFLTLSRSKLKNTEHWSLSQDGRIVDTYDKLSRVFQCDTGYFFNKLTINTQSDHDYYNLWSKMAESKSMSIEVPFSSVYVAEKLHNKIPSNSRMDFAILNSLRVWSFFRIDPSISCYSNVGAFGIDGGLSTMLGQSVVTDELCFMIIGDLAFCYDMNCLSIRHIKNNVRILLVNNNGGIEFKLNGINNKSIDKYTAASGHFKNAQGWAEACGFRYLMAENKTEFDFNIDTFVKYSDSPILFEIFTSDIEESDALRKFREENSEFSLTEKMKNRTKNVLRKILK</sequence>
<dbReference type="InterPro" id="IPR004433">
    <property type="entry name" value="MenaQ_synth_MenD"/>
</dbReference>